<protein>
    <recommendedName>
        <fullName evidence="1">Tn3 transposase DDE domain-containing protein</fullName>
    </recommendedName>
</protein>
<reference evidence="2 3" key="1">
    <citation type="submission" date="2018-05" db="EMBL/GenBank/DDBJ databases">
        <title>Micromonosporas from Atacama Desert.</title>
        <authorList>
            <person name="Carro L."/>
            <person name="Golinska P."/>
            <person name="Klenk H.-P."/>
            <person name="Goodfellow M."/>
        </authorList>
    </citation>
    <scope>NUCLEOTIDE SEQUENCE [LARGE SCALE GENOMIC DNA]</scope>
    <source>
        <strain evidence="2 3">4G51</strain>
    </source>
</reference>
<comment type="caution">
    <text evidence="2">The sequence shown here is derived from an EMBL/GenBank/DDBJ whole genome shotgun (WGS) entry which is preliminary data.</text>
</comment>
<gene>
    <name evidence="2" type="ORF">DKT69_34160</name>
</gene>
<dbReference type="InterPro" id="IPR002513">
    <property type="entry name" value="Tn3_Tnp_DDE_dom"/>
</dbReference>
<accession>A0A317D4X2</accession>
<proteinExistence type="predicted"/>
<dbReference type="EMBL" id="QGKS01000458">
    <property type="protein sequence ID" value="PWR07733.1"/>
    <property type="molecule type" value="Genomic_DNA"/>
</dbReference>
<dbReference type="AlphaFoldDB" id="A0A317D4X2"/>
<feature type="domain" description="Tn3 transposase DDE" evidence="1">
    <location>
        <begin position="2"/>
        <end position="51"/>
    </location>
</feature>
<dbReference type="Proteomes" id="UP000246050">
    <property type="component" value="Unassembled WGS sequence"/>
</dbReference>
<dbReference type="OrthoDB" id="3403253at2"/>
<dbReference type="GO" id="GO:0004803">
    <property type="term" value="F:transposase activity"/>
    <property type="evidence" value="ECO:0007669"/>
    <property type="project" value="InterPro"/>
</dbReference>
<sequence>MLCLRVLQAAVVYVNTLMVQDVLAEGLVELGAADRRGLTPLFWTNISPYGEVRLNMANRLALRATTAADPAGGDD</sequence>
<feature type="non-terminal residue" evidence="2">
    <location>
        <position position="75"/>
    </location>
</feature>
<dbReference type="GO" id="GO:0006313">
    <property type="term" value="P:DNA transposition"/>
    <property type="evidence" value="ECO:0007669"/>
    <property type="project" value="InterPro"/>
</dbReference>
<name>A0A317D4X2_9ACTN</name>
<evidence type="ECO:0000313" key="3">
    <source>
        <dbReference type="Proteomes" id="UP000246050"/>
    </source>
</evidence>
<evidence type="ECO:0000259" key="1">
    <source>
        <dbReference type="Pfam" id="PF01526"/>
    </source>
</evidence>
<organism evidence="2 3">
    <name type="scientific">Micromonospora sicca</name>
    <dbReference type="NCBI Taxonomy" id="2202420"/>
    <lineage>
        <taxon>Bacteria</taxon>
        <taxon>Bacillati</taxon>
        <taxon>Actinomycetota</taxon>
        <taxon>Actinomycetes</taxon>
        <taxon>Micromonosporales</taxon>
        <taxon>Micromonosporaceae</taxon>
        <taxon>Micromonospora</taxon>
    </lineage>
</organism>
<dbReference type="Pfam" id="PF01526">
    <property type="entry name" value="DDE_Tnp_Tn3"/>
    <property type="match status" value="1"/>
</dbReference>
<evidence type="ECO:0000313" key="2">
    <source>
        <dbReference type="EMBL" id="PWR07733.1"/>
    </source>
</evidence>